<evidence type="ECO:0000256" key="4">
    <source>
        <dbReference type="ARBA" id="ARBA00022840"/>
    </source>
</evidence>
<keyword evidence="10" id="KW-1185">Reference proteome</keyword>
<keyword evidence="4" id="KW-0067">ATP-binding</keyword>
<dbReference type="AlphaFoldDB" id="A0A564G3M6"/>
<evidence type="ECO:0000256" key="2">
    <source>
        <dbReference type="ARBA" id="ARBA00022801"/>
    </source>
</evidence>
<dbReference type="InterPro" id="IPR006500">
    <property type="entry name" value="Helicase_put_C_phage/plasmid"/>
</dbReference>
<dbReference type="GO" id="GO:0004386">
    <property type="term" value="F:helicase activity"/>
    <property type="evidence" value="ECO:0007669"/>
    <property type="project" value="UniProtKB-KW"/>
</dbReference>
<dbReference type="InterPro" id="IPR004968">
    <property type="entry name" value="DNA_primase/NTPase_C"/>
</dbReference>
<keyword evidence="2" id="KW-0378">Hydrolase</keyword>
<dbReference type="PANTHER" id="PTHR35372:SF2">
    <property type="entry name" value="SF3 HELICASE DOMAIN-CONTAINING PROTEIN"/>
    <property type="match status" value="1"/>
</dbReference>
<dbReference type="InterPro" id="IPR045455">
    <property type="entry name" value="NrS-1_pol-like_helicase"/>
</dbReference>
<reference evidence="7" key="2">
    <citation type="journal article" date="2021" name="Front. Microbiol.">
        <title>Comprehensive Comparative Genomics and Phenotyping of Methylobacterium Species.</title>
        <authorList>
            <person name="Alessa O."/>
            <person name="Ogura Y."/>
            <person name="Fujitani Y."/>
            <person name="Takami H."/>
            <person name="Hayashi T."/>
            <person name="Sahin N."/>
            <person name="Tani A."/>
        </authorList>
    </citation>
    <scope>NUCLEOTIDE SEQUENCE</scope>
    <source>
        <strain evidence="7">DSM 22415</strain>
    </source>
</reference>
<dbReference type="GO" id="GO:0005524">
    <property type="term" value="F:ATP binding"/>
    <property type="evidence" value="ECO:0007669"/>
    <property type="project" value="UniProtKB-KW"/>
</dbReference>
<dbReference type="InterPro" id="IPR014818">
    <property type="entry name" value="Phage/plasmid_primase_P4_C"/>
</dbReference>
<sequence length="583" mass="64565">MSDDKLATIARLVDEAQPAGHDGDDWDYSEEGGGDGPPEPPAGDGGEGGDGDKANPDVVKFCAGLDHSDTDNGVRLLKHFGSDLVVMAQDEVSAGAWLSWTGTHWDLANGFALAKVTAQRLGSRIMMEAAYLEATPQEKRQIEAAEALVGRKRSELNDDQKSVLGAGEAAEAALAKRRQRRRAFAITSKNKARMDAALDCAAPRLRRSPDRFNVDTHRIACLTHTLVFSRKPDPECPDPDAVRWIAECDAKEGHRREDWITAVVPQPYDKTATAPRWRKFLADMLVDEAKRRTVQQFTGLGLLGIPIQHLMFHYGLGANGKSVFLETVSRVLGPSLAVGLPRESIVGGTERGSGGASPDIARLFGKRFVRIIEVAGNQALQEDMIKRLTGGEMISVRALYKGYFEFQNFAKAHMSGNDFPRVDGQDNGIWRRILVVHWDQTIPEEERGDFEEVVSRFVREEGAGILNWMIEGVLDYLVNGLVIADAVRNDTKEYRDDMDPVGEFLRACVKDDPTQRVQAHTMFQAYESWSMANAKRAVSQTRFGKRVKASFERKEIGGRLFYMNCDLHDVPARPEAPQPHGGH</sequence>
<dbReference type="Pfam" id="PF03288">
    <property type="entry name" value="Pox_D5"/>
    <property type="match status" value="1"/>
</dbReference>
<dbReference type="InterPro" id="IPR014015">
    <property type="entry name" value="Helicase_SF3_DNA-vir"/>
</dbReference>
<reference evidence="8 9" key="1">
    <citation type="submission" date="2019-06" db="EMBL/GenBank/DDBJ databases">
        <authorList>
            <person name="Rodrigo-Torres L."/>
            <person name="Arahal R. D."/>
            <person name="Lucena T."/>
        </authorList>
    </citation>
    <scope>NUCLEOTIDE SEQUENCE [LARGE SCALE GENOMIC DNA]</scope>
    <source>
        <strain evidence="8 9">SW08-7</strain>
    </source>
</reference>
<dbReference type="Gene3D" id="3.40.50.300">
    <property type="entry name" value="P-loop containing nucleotide triphosphate hydrolases"/>
    <property type="match status" value="1"/>
</dbReference>
<dbReference type="InterPro" id="IPR027417">
    <property type="entry name" value="P-loop_NTPase"/>
</dbReference>
<dbReference type="OrthoDB" id="9763644at2"/>
<protein>
    <recommendedName>
        <fullName evidence="6">SF3 helicase domain-containing protein</fullName>
    </recommendedName>
</protein>
<feature type="region of interest" description="Disordered" evidence="5">
    <location>
        <begin position="1"/>
        <end position="57"/>
    </location>
</feature>
<evidence type="ECO:0000256" key="3">
    <source>
        <dbReference type="ARBA" id="ARBA00022806"/>
    </source>
</evidence>
<evidence type="ECO:0000313" key="9">
    <source>
        <dbReference type="Proteomes" id="UP000401717"/>
    </source>
</evidence>
<dbReference type="Pfam" id="PF08706">
    <property type="entry name" value="D5_N"/>
    <property type="match status" value="1"/>
</dbReference>
<evidence type="ECO:0000256" key="5">
    <source>
        <dbReference type="SAM" id="MobiDB-lite"/>
    </source>
</evidence>
<dbReference type="NCBIfam" id="TIGR01613">
    <property type="entry name" value="primase_Cterm"/>
    <property type="match status" value="1"/>
</dbReference>
<keyword evidence="3" id="KW-0347">Helicase</keyword>
<evidence type="ECO:0000313" key="10">
    <source>
        <dbReference type="Proteomes" id="UP001055303"/>
    </source>
</evidence>
<evidence type="ECO:0000313" key="7">
    <source>
        <dbReference type="EMBL" id="GJD58134.1"/>
    </source>
</evidence>
<feature type="domain" description="SF3 helicase" evidence="6">
    <location>
        <begin position="289"/>
        <end position="451"/>
    </location>
</feature>
<evidence type="ECO:0000256" key="1">
    <source>
        <dbReference type="ARBA" id="ARBA00022741"/>
    </source>
</evidence>
<dbReference type="PROSITE" id="PS51206">
    <property type="entry name" value="SF3_HELICASE_1"/>
    <property type="match status" value="1"/>
</dbReference>
<dbReference type="EMBL" id="CABFVH010000046">
    <property type="protein sequence ID" value="VUF15085.1"/>
    <property type="molecule type" value="Genomic_DNA"/>
</dbReference>
<proteinExistence type="predicted"/>
<evidence type="ECO:0000313" key="8">
    <source>
        <dbReference type="EMBL" id="VUF15085.1"/>
    </source>
</evidence>
<dbReference type="SUPFAM" id="SSF52540">
    <property type="entry name" value="P-loop containing nucleoside triphosphate hydrolases"/>
    <property type="match status" value="1"/>
</dbReference>
<dbReference type="Pfam" id="PF19263">
    <property type="entry name" value="DUF5906"/>
    <property type="match status" value="1"/>
</dbReference>
<dbReference type="InterPro" id="IPR051620">
    <property type="entry name" value="ORF904-like_C"/>
</dbReference>
<dbReference type="EMBL" id="BPQI01000133">
    <property type="protein sequence ID" value="GJD58134.1"/>
    <property type="molecule type" value="Genomic_DNA"/>
</dbReference>
<gene>
    <name evidence="7" type="ORF">IFDJLNFL_4049</name>
    <name evidence="8" type="ORF">MTDSW087_04818</name>
</gene>
<evidence type="ECO:0000259" key="6">
    <source>
        <dbReference type="PROSITE" id="PS51206"/>
    </source>
</evidence>
<name>A0A564G3M6_9HYPH</name>
<dbReference type="Proteomes" id="UP001055303">
    <property type="component" value="Unassembled WGS sequence"/>
</dbReference>
<dbReference type="SMART" id="SM00885">
    <property type="entry name" value="D5_N"/>
    <property type="match status" value="1"/>
</dbReference>
<keyword evidence="1" id="KW-0547">Nucleotide-binding</keyword>
<dbReference type="RefSeq" id="WP_144767393.1">
    <property type="nucleotide sequence ID" value="NZ_BPQI01000133.1"/>
</dbReference>
<accession>A0A564G3M6</accession>
<dbReference type="PANTHER" id="PTHR35372">
    <property type="entry name" value="ATP BINDING PROTEIN-RELATED"/>
    <property type="match status" value="1"/>
</dbReference>
<dbReference type="GO" id="GO:0016787">
    <property type="term" value="F:hydrolase activity"/>
    <property type="evidence" value="ECO:0007669"/>
    <property type="project" value="UniProtKB-KW"/>
</dbReference>
<organism evidence="8 9">
    <name type="scientific">Methylobacterium dankookense</name>
    <dbReference type="NCBI Taxonomy" id="560405"/>
    <lineage>
        <taxon>Bacteria</taxon>
        <taxon>Pseudomonadati</taxon>
        <taxon>Pseudomonadota</taxon>
        <taxon>Alphaproteobacteria</taxon>
        <taxon>Hyphomicrobiales</taxon>
        <taxon>Methylobacteriaceae</taxon>
        <taxon>Methylobacterium</taxon>
    </lineage>
</organism>
<reference evidence="7" key="3">
    <citation type="submission" date="2021-08" db="EMBL/GenBank/DDBJ databases">
        <authorList>
            <person name="Tani A."/>
            <person name="Ola A."/>
            <person name="Ogura Y."/>
            <person name="Katsura K."/>
            <person name="Hayashi T."/>
        </authorList>
    </citation>
    <scope>NUCLEOTIDE SEQUENCE</scope>
    <source>
        <strain evidence="7">DSM 22415</strain>
    </source>
</reference>
<feature type="compositionally biased region" description="Acidic residues" evidence="5">
    <location>
        <begin position="24"/>
        <end position="33"/>
    </location>
</feature>
<dbReference type="Proteomes" id="UP000401717">
    <property type="component" value="Unassembled WGS sequence"/>
</dbReference>